<reference evidence="1 2" key="1">
    <citation type="journal article" date="2017" name="Nat. Microbiol.">
        <title>Natural product diversity associated with the nematode symbionts Photorhabdus and Xenorhabdus.</title>
        <authorList>
            <person name="Tobias N.J."/>
            <person name="Wolff H."/>
            <person name="Djahanschiri B."/>
            <person name="Grundmann F."/>
            <person name="Kronenwerth M."/>
            <person name="Shi Y.M."/>
            <person name="Simonyi S."/>
            <person name="Grun P."/>
            <person name="Shapiro-Ilan D."/>
            <person name="Pidot S.J."/>
            <person name="Stinear T.P."/>
            <person name="Ebersberger I."/>
            <person name="Bode H.B."/>
        </authorList>
    </citation>
    <scope>NUCLEOTIDE SEQUENCE [LARGE SCALE GENOMIC DNA]</scope>
    <source>
        <strain evidence="1 2">DSM 17904</strain>
    </source>
</reference>
<evidence type="ECO:0000313" key="1">
    <source>
        <dbReference type="EMBL" id="PHM64050.1"/>
    </source>
</evidence>
<evidence type="ECO:0000313" key="2">
    <source>
        <dbReference type="Proteomes" id="UP000222366"/>
    </source>
</evidence>
<accession>A0A2D0KKT9</accession>
<protein>
    <recommendedName>
        <fullName evidence="3">DUF4440 domain-containing protein</fullName>
    </recommendedName>
</protein>
<comment type="caution">
    <text evidence="1">The sequence shown here is derived from an EMBL/GenBank/DDBJ whole genome shotgun (WGS) entry which is preliminary data.</text>
</comment>
<dbReference type="Proteomes" id="UP000222366">
    <property type="component" value="Unassembled WGS sequence"/>
</dbReference>
<organism evidence="1 2">
    <name type="scientific">Xenorhabdus stockiae</name>
    <dbReference type="NCBI Taxonomy" id="351614"/>
    <lineage>
        <taxon>Bacteria</taxon>
        <taxon>Pseudomonadati</taxon>
        <taxon>Pseudomonadota</taxon>
        <taxon>Gammaproteobacteria</taxon>
        <taxon>Enterobacterales</taxon>
        <taxon>Morganellaceae</taxon>
        <taxon>Xenorhabdus</taxon>
    </lineage>
</organism>
<evidence type="ECO:0008006" key="3">
    <source>
        <dbReference type="Google" id="ProtNLM"/>
    </source>
</evidence>
<proteinExistence type="predicted"/>
<keyword evidence="2" id="KW-1185">Reference proteome</keyword>
<dbReference type="RefSeq" id="WP_099125811.1">
    <property type="nucleotide sequence ID" value="NZ_CAWNRH010000113.1"/>
</dbReference>
<name>A0A2D0KKT9_9GAMM</name>
<dbReference type="EMBL" id="NJAJ01000038">
    <property type="protein sequence ID" value="PHM64050.1"/>
    <property type="molecule type" value="Genomic_DNA"/>
</dbReference>
<sequence length="90" mass="10690">MDQENSAILAIIKSFEISMHGEKRYDIEWLNRILHDDFLEIGKSGYIYTKKIVVESLKEEINIISQIFQKILICRFWIKILCCLPINLMK</sequence>
<dbReference type="AlphaFoldDB" id="A0A2D0KKT9"/>
<gene>
    <name evidence="1" type="ORF">Xsto_03386</name>
</gene>